<dbReference type="OrthoDB" id="3236720at2759"/>
<dbReference type="Proteomes" id="UP000308652">
    <property type="component" value="Unassembled WGS sequence"/>
</dbReference>
<dbReference type="AlphaFoldDB" id="A0A5C3LPZ0"/>
<feature type="chain" id="PRO_5022854457" evidence="1">
    <location>
        <begin position="22"/>
        <end position="206"/>
    </location>
</feature>
<dbReference type="EMBL" id="ML213626">
    <property type="protein sequence ID" value="TFK34930.1"/>
    <property type="molecule type" value="Genomic_DNA"/>
</dbReference>
<proteinExistence type="predicted"/>
<keyword evidence="3" id="KW-1185">Reference proteome</keyword>
<evidence type="ECO:0000313" key="2">
    <source>
        <dbReference type="EMBL" id="TFK34930.1"/>
    </source>
</evidence>
<protein>
    <submittedName>
        <fullName evidence="2">Uncharacterized protein</fullName>
    </submittedName>
</protein>
<keyword evidence="1" id="KW-0732">Signal</keyword>
<evidence type="ECO:0000256" key="1">
    <source>
        <dbReference type="SAM" id="SignalP"/>
    </source>
</evidence>
<reference evidence="2 3" key="1">
    <citation type="journal article" date="2019" name="Nat. Ecol. Evol.">
        <title>Megaphylogeny resolves global patterns of mushroom evolution.</title>
        <authorList>
            <person name="Varga T."/>
            <person name="Krizsan K."/>
            <person name="Foldi C."/>
            <person name="Dima B."/>
            <person name="Sanchez-Garcia M."/>
            <person name="Sanchez-Ramirez S."/>
            <person name="Szollosi G.J."/>
            <person name="Szarkandi J.G."/>
            <person name="Papp V."/>
            <person name="Albert L."/>
            <person name="Andreopoulos W."/>
            <person name="Angelini C."/>
            <person name="Antonin V."/>
            <person name="Barry K.W."/>
            <person name="Bougher N.L."/>
            <person name="Buchanan P."/>
            <person name="Buyck B."/>
            <person name="Bense V."/>
            <person name="Catcheside P."/>
            <person name="Chovatia M."/>
            <person name="Cooper J."/>
            <person name="Damon W."/>
            <person name="Desjardin D."/>
            <person name="Finy P."/>
            <person name="Geml J."/>
            <person name="Haridas S."/>
            <person name="Hughes K."/>
            <person name="Justo A."/>
            <person name="Karasinski D."/>
            <person name="Kautmanova I."/>
            <person name="Kiss B."/>
            <person name="Kocsube S."/>
            <person name="Kotiranta H."/>
            <person name="LaButti K.M."/>
            <person name="Lechner B.E."/>
            <person name="Liimatainen K."/>
            <person name="Lipzen A."/>
            <person name="Lukacs Z."/>
            <person name="Mihaltcheva S."/>
            <person name="Morgado L.N."/>
            <person name="Niskanen T."/>
            <person name="Noordeloos M.E."/>
            <person name="Ohm R.A."/>
            <person name="Ortiz-Santana B."/>
            <person name="Ovrebo C."/>
            <person name="Racz N."/>
            <person name="Riley R."/>
            <person name="Savchenko A."/>
            <person name="Shiryaev A."/>
            <person name="Soop K."/>
            <person name="Spirin V."/>
            <person name="Szebenyi C."/>
            <person name="Tomsovsky M."/>
            <person name="Tulloss R.E."/>
            <person name="Uehling J."/>
            <person name="Grigoriev I.V."/>
            <person name="Vagvolgyi C."/>
            <person name="Papp T."/>
            <person name="Martin F.M."/>
            <person name="Miettinen O."/>
            <person name="Hibbett D.S."/>
            <person name="Nagy L.G."/>
        </authorList>
    </citation>
    <scope>NUCLEOTIDE SEQUENCE [LARGE SCALE GENOMIC DNA]</scope>
    <source>
        <strain evidence="2 3">CBS 166.37</strain>
    </source>
</reference>
<evidence type="ECO:0000313" key="3">
    <source>
        <dbReference type="Proteomes" id="UP000308652"/>
    </source>
</evidence>
<name>A0A5C3LPZ0_9AGAR</name>
<accession>A0A5C3LPZ0</accession>
<organism evidence="2 3">
    <name type="scientific">Crucibulum laeve</name>
    <dbReference type="NCBI Taxonomy" id="68775"/>
    <lineage>
        <taxon>Eukaryota</taxon>
        <taxon>Fungi</taxon>
        <taxon>Dikarya</taxon>
        <taxon>Basidiomycota</taxon>
        <taxon>Agaricomycotina</taxon>
        <taxon>Agaricomycetes</taxon>
        <taxon>Agaricomycetidae</taxon>
        <taxon>Agaricales</taxon>
        <taxon>Agaricineae</taxon>
        <taxon>Nidulariaceae</taxon>
        <taxon>Crucibulum</taxon>
    </lineage>
</organism>
<gene>
    <name evidence="2" type="ORF">BDQ12DRAFT_329085</name>
</gene>
<feature type="signal peptide" evidence="1">
    <location>
        <begin position="1"/>
        <end position="21"/>
    </location>
</feature>
<sequence>MFAKIFVNIALASALVAGVLAKPVPVSRSVSARGFHSFNNWGGFSSLDNFDNFYGADNFCNSHFDVSSQTVVEQSQEVVCHTEQIEIIQQRLLVLQEMAKRIITEQICEVETQTIVFQQFHASLGSFSDDLTRHSGRHVGFDSGIASHFGSIVSSDNSLSTDDFGFSGHDLGSSTIIPSGSNWNDQFSPASVGNAHQSALDAISSF</sequence>